<organism evidence="6 7">
    <name type="scientific">Sutterella wadsworthensis HGA0223</name>
    <dbReference type="NCBI Taxonomy" id="1203554"/>
    <lineage>
        <taxon>Bacteria</taxon>
        <taxon>Pseudomonadati</taxon>
        <taxon>Pseudomonadota</taxon>
        <taxon>Betaproteobacteria</taxon>
        <taxon>Burkholderiales</taxon>
        <taxon>Sutterellaceae</taxon>
        <taxon>Sutterella</taxon>
    </lineage>
</organism>
<evidence type="ECO:0000256" key="4">
    <source>
        <dbReference type="RuleBase" id="RU003704"/>
    </source>
</evidence>
<accession>S3BFT8</accession>
<evidence type="ECO:0000256" key="3">
    <source>
        <dbReference type="ARBA" id="ARBA00022777"/>
    </source>
</evidence>
<dbReference type="eggNOG" id="COG0524">
    <property type="taxonomic scope" value="Bacteria"/>
</dbReference>
<dbReference type="AlphaFoldDB" id="S3BFT8"/>
<dbReference type="InterPro" id="IPR002173">
    <property type="entry name" value="Carboh/pur_kinase_PfkB_CS"/>
</dbReference>
<comment type="caution">
    <text evidence="6">The sequence shown here is derived from an EMBL/GenBank/DDBJ whole genome shotgun (WGS) entry which is preliminary data.</text>
</comment>
<dbReference type="InterPro" id="IPR029056">
    <property type="entry name" value="Ribokinase-like"/>
</dbReference>
<dbReference type="InterPro" id="IPR002139">
    <property type="entry name" value="Ribo/fructo_kinase"/>
</dbReference>
<comment type="similarity">
    <text evidence="1 4">Belongs to the carbohydrate kinase PfkB family.</text>
</comment>
<dbReference type="RefSeq" id="WP_016475015.1">
    <property type="nucleotide sequence ID" value="NZ_KE150480.1"/>
</dbReference>
<dbReference type="PROSITE" id="PS00584">
    <property type="entry name" value="PFKB_KINASES_2"/>
    <property type="match status" value="1"/>
</dbReference>
<sequence length="317" mass="33373">MRSIIELIDALDVRKRILIIGSAFVDVIVHVPRLPLSGEDVEGSSRQQVVGGCAYNAADAVAKLGIDFDALIPVGEGMIADRVRETFRARGFTVREFRGIGDNGWCLSFVEPDGERTFVSMSGVEKCFKPEWLDEIDLQCADLIYLSGYQADARNAGFIEALLAEKRPDAQILFDPGPCSGSIPEEMFSAILSANTILKVNAQEAKTLAPSATPREAAAALSLLTAQSVIVTDGARGAYAAQAGKVSHLQGFPVHVVDTIGSGDAHAGGVLAGLASGFTLAEAVLLGNAVASWVTAQEGAATAPQAAELRARHLLDI</sequence>
<dbReference type="GeneID" id="64060332"/>
<dbReference type="PANTHER" id="PTHR10584">
    <property type="entry name" value="SUGAR KINASE"/>
    <property type="match status" value="1"/>
</dbReference>
<evidence type="ECO:0000313" key="7">
    <source>
        <dbReference type="Proteomes" id="UP000014400"/>
    </source>
</evidence>
<evidence type="ECO:0000256" key="2">
    <source>
        <dbReference type="ARBA" id="ARBA00022679"/>
    </source>
</evidence>
<dbReference type="Proteomes" id="UP000014400">
    <property type="component" value="Unassembled WGS sequence"/>
</dbReference>
<dbReference type="PATRIC" id="fig|1203554.3.peg.1967"/>
<name>S3BFT8_9BURK</name>
<dbReference type="GO" id="GO:0005829">
    <property type="term" value="C:cytosol"/>
    <property type="evidence" value="ECO:0007669"/>
    <property type="project" value="TreeGrafter"/>
</dbReference>
<keyword evidence="7" id="KW-1185">Reference proteome</keyword>
<proteinExistence type="inferred from homology"/>
<dbReference type="EMBL" id="ATCF01000027">
    <property type="protein sequence ID" value="EPD98180.1"/>
    <property type="molecule type" value="Genomic_DNA"/>
</dbReference>
<keyword evidence="3 4" id="KW-0418">Kinase</keyword>
<dbReference type="STRING" id="1203554.HMPREF1476_01887"/>
<protein>
    <recommendedName>
        <fullName evidence="5">Carbohydrate kinase PfkB domain-containing protein</fullName>
    </recommendedName>
</protein>
<reference evidence="6 7" key="1">
    <citation type="submission" date="2013-04" db="EMBL/GenBank/DDBJ databases">
        <title>The Genome Sequence of Sutterella wadsworthensis HGA0223.</title>
        <authorList>
            <consortium name="The Broad Institute Genomics Platform"/>
            <person name="Earl A."/>
            <person name="Ward D."/>
            <person name="Feldgarden M."/>
            <person name="Gevers D."/>
            <person name="Schmidt T.M."/>
            <person name="Dover J."/>
            <person name="Dai D."/>
            <person name="Walker B."/>
            <person name="Young S."/>
            <person name="Zeng Q."/>
            <person name="Gargeya S."/>
            <person name="Fitzgerald M."/>
            <person name="Haas B."/>
            <person name="Abouelleil A."/>
            <person name="Allen A.W."/>
            <person name="Alvarado L."/>
            <person name="Arachchi H.M."/>
            <person name="Berlin A.M."/>
            <person name="Chapman S.B."/>
            <person name="Gainer-Dewar J."/>
            <person name="Goldberg J."/>
            <person name="Griggs A."/>
            <person name="Gujja S."/>
            <person name="Hansen M."/>
            <person name="Howarth C."/>
            <person name="Imamovic A."/>
            <person name="Ireland A."/>
            <person name="Larimer J."/>
            <person name="McCowan C."/>
            <person name="Murphy C."/>
            <person name="Pearson M."/>
            <person name="Poon T.W."/>
            <person name="Priest M."/>
            <person name="Roberts A."/>
            <person name="Saif S."/>
            <person name="Shea T."/>
            <person name="Sisk P."/>
            <person name="Sykes S."/>
            <person name="Wortman J."/>
            <person name="Nusbaum C."/>
            <person name="Birren B."/>
        </authorList>
    </citation>
    <scope>NUCLEOTIDE SEQUENCE [LARGE SCALE GENOMIC DNA]</scope>
    <source>
        <strain evidence="6 7">HGA0223</strain>
    </source>
</reference>
<dbReference type="SUPFAM" id="SSF53613">
    <property type="entry name" value="Ribokinase-like"/>
    <property type="match status" value="1"/>
</dbReference>
<evidence type="ECO:0000259" key="5">
    <source>
        <dbReference type="Pfam" id="PF00294"/>
    </source>
</evidence>
<dbReference type="PANTHER" id="PTHR10584:SF166">
    <property type="entry name" value="RIBOKINASE"/>
    <property type="match status" value="1"/>
</dbReference>
<dbReference type="Pfam" id="PF00294">
    <property type="entry name" value="PfkB"/>
    <property type="match status" value="1"/>
</dbReference>
<evidence type="ECO:0000313" key="6">
    <source>
        <dbReference type="EMBL" id="EPD98180.1"/>
    </source>
</evidence>
<evidence type="ECO:0000256" key="1">
    <source>
        <dbReference type="ARBA" id="ARBA00010688"/>
    </source>
</evidence>
<gene>
    <name evidence="6" type="ORF">HMPREF1476_01887</name>
</gene>
<dbReference type="PRINTS" id="PR00990">
    <property type="entry name" value="RIBOKINASE"/>
</dbReference>
<dbReference type="GO" id="GO:0016301">
    <property type="term" value="F:kinase activity"/>
    <property type="evidence" value="ECO:0007669"/>
    <property type="project" value="UniProtKB-KW"/>
</dbReference>
<keyword evidence="2 4" id="KW-0808">Transferase</keyword>
<dbReference type="HOGENOM" id="CLU_027634_7_1_4"/>
<dbReference type="GO" id="GO:0006796">
    <property type="term" value="P:phosphate-containing compound metabolic process"/>
    <property type="evidence" value="ECO:0007669"/>
    <property type="project" value="UniProtKB-ARBA"/>
</dbReference>
<dbReference type="InterPro" id="IPR011611">
    <property type="entry name" value="PfkB_dom"/>
</dbReference>
<feature type="domain" description="Carbohydrate kinase PfkB" evidence="5">
    <location>
        <begin position="15"/>
        <end position="303"/>
    </location>
</feature>
<dbReference type="Gene3D" id="3.40.1190.20">
    <property type="match status" value="1"/>
</dbReference>